<dbReference type="PANTHER" id="PTHR42685">
    <property type="entry name" value="GERANYLGERANYL DIPHOSPHATE REDUCTASE"/>
    <property type="match status" value="1"/>
</dbReference>
<reference evidence="2" key="1">
    <citation type="journal article" date="2020" name="mSystems">
        <title>Genome- and Community-Level Interaction Insights into Carbon Utilization and Element Cycling Functions of Hydrothermarchaeota in Hydrothermal Sediment.</title>
        <authorList>
            <person name="Zhou Z."/>
            <person name="Liu Y."/>
            <person name="Xu W."/>
            <person name="Pan J."/>
            <person name="Luo Z.H."/>
            <person name="Li M."/>
        </authorList>
    </citation>
    <scope>NUCLEOTIDE SEQUENCE [LARGE SCALE GENOMIC DNA]</scope>
    <source>
        <strain evidence="2">SpSt-1116</strain>
    </source>
</reference>
<dbReference type="AlphaFoldDB" id="A0A7J3ZJA9"/>
<dbReference type="InterPro" id="IPR036188">
    <property type="entry name" value="FAD/NAD-bd_sf"/>
</dbReference>
<dbReference type="InterPro" id="IPR050407">
    <property type="entry name" value="Geranylgeranyl_reductase"/>
</dbReference>
<gene>
    <name evidence="2" type="ORF">ENM78_01930</name>
</gene>
<feature type="domain" description="Digeranylgeranylglycerophospholipid reductase catalytic" evidence="1">
    <location>
        <begin position="147"/>
        <end position="212"/>
    </location>
</feature>
<sequence length="359" mass="39647">MESKRVHIIGAGPAGASLAFMLKGTTHEVFVYEASPALGSKACGWAVPAIVERVTFIPKEAILTEIRRVRVFLNGRELTEIETKSKWGYVLNKPLWLKILLEASRVELSRRITEEQIGYLTTNSDVDIVVIATGFYWSRSPRERINAVQYVIGNLKLSDVESVEFWFEQDNIGYYWVFPQGDTSLRIGVGGFKSYRELWSMLDSFVKKRLGACTGRKLGAGGAPIIVSGIQESLLEVSNRVYATGEAVGAVFPLTGEGIRPSIITSSALAKHIIGGRAYVEELRKSGLLNAMKAHKRVLEYLRKATPKERGEVLASLPSDFLVDFAVGDVNGRKAFMKLASTIRKPGVLARLARLLLAE</sequence>
<accession>A0A7J3ZJA9</accession>
<dbReference type="PRINTS" id="PR00420">
    <property type="entry name" value="RNGMNOXGNASE"/>
</dbReference>
<organism evidence="2">
    <name type="scientific">Fervidicoccus fontis</name>
    <dbReference type="NCBI Taxonomy" id="683846"/>
    <lineage>
        <taxon>Archaea</taxon>
        <taxon>Thermoproteota</taxon>
        <taxon>Thermoprotei</taxon>
        <taxon>Fervidicoccales</taxon>
        <taxon>Fervidicoccaceae</taxon>
        <taxon>Fervidicoccus</taxon>
    </lineage>
</organism>
<proteinExistence type="predicted"/>
<protein>
    <submittedName>
        <fullName evidence="2">NAD(P)/FAD-dependent oxidoreductase</fullName>
    </submittedName>
</protein>
<evidence type="ECO:0000313" key="2">
    <source>
        <dbReference type="EMBL" id="HHQ80211.1"/>
    </source>
</evidence>
<dbReference type="Pfam" id="PF22578">
    <property type="entry name" value="GGR_cat"/>
    <property type="match status" value="1"/>
</dbReference>
<dbReference type="SUPFAM" id="SSF51905">
    <property type="entry name" value="FAD/NAD(P)-binding domain"/>
    <property type="match status" value="1"/>
</dbReference>
<dbReference type="EMBL" id="DRZC01000028">
    <property type="protein sequence ID" value="HHQ80211.1"/>
    <property type="molecule type" value="Genomic_DNA"/>
</dbReference>
<comment type="caution">
    <text evidence="2">The sequence shown here is derived from an EMBL/GenBank/DDBJ whole genome shotgun (WGS) entry which is preliminary data.</text>
</comment>
<dbReference type="Gene3D" id="3.50.50.60">
    <property type="entry name" value="FAD/NAD(P)-binding domain"/>
    <property type="match status" value="1"/>
</dbReference>
<dbReference type="InterPro" id="IPR054715">
    <property type="entry name" value="GGR_cat"/>
</dbReference>
<evidence type="ECO:0000259" key="1">
    <source>
        <dbReference type="Pfam" id="PF22578"/>
    </source>
</evidence>
<name>A0A7J3ZJA9_9CREN</name>
<dbReference type="PANTHER" id="PTHR42685:SF20">
    <property type="entry name" value="HYDROGENASE, PUTATIVE-RELATED"/>
    <property type="match status" value="1"/>
</dbReference>